<dbReference type="Proteomes" id="UP000001492">
    <property type="component" value="Chromosome 1"/>
</dbReference>
<dbReference type="EMBL" id="CP002395">
    <property type="protein sequence ID" value="ADU12459.1"/>
    <property type="molecule type" value="Genomic_DNA"/>
</dbReference>
<name>E8RKH9_ASTEC</name>
<reference evidence="3" key="1">
    <citation type="submission" date="2010-12" db="EMBL/GenBank/DDBJ databases">
        <title>Complete sequence of chromosome 1 of Asticcacaulis excentricus CB 48.</title>
        <authorList>
            <consortium name="US DOE Joint Genome Institute"/>
            <person name="Lucas S."/>
            <person name="Copeland A."/>
            <person name="Lapidus A."/>
            <person name="Cheng J.-F."/>
            <person name="Bruce D."/>
            <person name="Goodwin L."/>
            <person name="Pitluck S."/>
            <person name="Teshima H."/>
            <person name="Davenport K."/>
            <person name="Detter J.C."/>
            <person name="Han C."/>
            <person name="Tapia R."/>
            <person name="Land M."/>
            <person name="Hauser L."/>
            <person name="Jeffries C."/>
            <person name="Kyrpides N."/>
            <person name="Ivanova N."/>
            <person name="Ovchinnikova G."/>
            <person name="Brun Y.V."/>
            <person name="Woyke T."/>
        </authorList>
    </citation>
    <scope>NUCLEOTIDE SEQUENCE [LARGE SCALE GENOMIC DNA]</scope>
    <source>
        <strain evidence="3">ATCC 15261 / DSM 4724 / KCTC 12464 / NCIMB 9791 / VKM B-1370 / CB 48</strain>
    </source>
</reference>
<protein>
    <submittedName>
        <fullName evidence="2">Uncharacterized protein</fullName>
    </submittedName>
</protein>
<dbReference type="KEGG" id="aex:Astex_0774"/>
<dbReference type="RefSeq" id="WP_013478293.1">
    <property type="nucleotide sequence ID" value="NC_014816.1"/>
</dbReference>
<evidence type="ECO:0000313" key="3">
    <source>
        <dbReference type="Proteomes" id="UP000001492"/>
    </source>
</evidence>
<keyword evidence="3" id="KW-1185">Reference proteome</keyword>
<evidence type="ECO:0000256" key="1">
    <source>
        <dbReference type="SAM" id="MobiDB-lite"/>
    </source>
</evidence>
<dbReference type="HOGENOM" id="CLU_1691896_0_0_5"/>
<gene>
    <name evidence="2" type="ordered locus">Astex_0774</name>
</gene>
<feature type="region of interest" description="Disordered" evidence="1">
    <location>
        <begin position="50"/>
        <end position="79"/>
    </location>
</feature>
<feature type="region of interest" description="Disordered" evidence="1">
    <location>
        <begin position="125"/>
        <end position="155"/>
    </location>
</feature>
<sequence>MGFRLFTGAIVIAMGTIMTVPTLAQNLQGPSHRGQILRADDMRNDRISPPPVDTQTGSPNYQQAMGFGQRSGGHNGRSLYSHLADLQSSTRDTFLKAQAYRDRGEDEAACKTLRKAIEKDRRYMASKKKLYPETEMPDESSYQGLEAEYCGSERS</sequence>
<dbReference type="AlphaFoldDB" id="E8RKH9"/>
<evidence type="ECO:0000313" key="2">
    <source>
        <dbReference type="EMBL" id="ADU12459.1"/>
    </source>
</evidence>
<feature type="compositionally biased region" description="Polar residues" evidence="1">
    <location>
        <begin position="53"/>
        <end position="63"/>
    </location>
</feature>
<dbReference type="STRING" id="573065.Astex_0774"/>
<accession>E8RKH9</accession>
<proteinExistence type="predicted"/>
<dbReference type="OrthoDB" id="9838842at2"/>
<organism evidence="2 3">
    <name type="scientific">Asticcacaulis excentricus (strain ATCC 15261 / DSM 4724 / KCTC 12464 / NCIMB 9791 / VKM B-1370 / CB 48)</name>
    <dbReference type="NCBI Taxonomy" id="573065"/>
    <lineage>
        <taxon>Bacteria</taxon>
        <taxon>Pseudomonadati</taxon>
        <taxon>Pseudomonadota</taxon>
        <taxon>Alphaproteobacteria</taxon>
        <taxon>Caulobacterales</taxon>
        <taxon>Caulobacteraceae</taxon>
        <taxon>Asticcacaulis</taxon>
    </lineage>
</organism>